<comment type="caution">
    <text evidence="2">The sequence shown here is derived from an EMBL/GenBank/DDBJ whole genome shotgun (WGS) entry which is preliminary data.</text>
</comment>
<keyword evidence="1" id="KW-0472">Membrane</keyword>
<protein>
    <submittedName>
        <fullName evidence="2">Uncharacterized protein</fullName>
    </submittedName>
</protein>
<keyword evidence="1" id="KW-1133">Transmembrane helix</keyword>
<dbReference type="RefSeq" id="XP_018710879.1">
    <property type="nucleotide sequence ID" value="XM_018854879.1"/>
</dbReference>
<feature type="transmembrane region" description="Helical" evidence="1">
    <location>
        <begin position="6"/>
        <end position="23"/>
    </location>
</feature>
<dbReference type="GeneID" id="30027855"/>
<gene>
    <name evidence="2" type="ORF">METBIDRAFT_197023</name>
</gene>
<dbReference type="EMBL" id="LXTC01000004">
    <property type="protein sequence ID" value="OBA20357.1"/>
    <property type="molecule type" value="Genomic_DNA"/>
</dbReference>
<name>A0A1A0H8Z7_9ASCO</name>
<sequence>MGFWRAPVGLYSWGVGDFLYLWWACIFRDLYLWWGSLWWGSLWWVCMYGGFVCMVGLYVWWVCMYGGFVFLVVLYS</sequence>
<evidence type="ECO:0000313" key="2">
    <source>
        <dbReference type="EMBL" id="OBA20357.1"/>
    </source>
</evidence>
<dbReference type="Proteomes" id="UP000092555">
    <property type="component" value="Unassembled WGS sequence"/>
</dbReference>
<keyword evidence="3" id="KW-1185">Reference proteome</keyword>
<dbReference type="AlphaFoldDB" id="A0A1A0H8Z7"/>
<accession>A0A1A0H8Z7</accession>
<feature type="transmembrane region" description="Helical" evidence="1">
    <location>
        <begin position="57"/>
        <end position="75"/>
    </location>
</feature>
<proteinExistence type="predicted"/>
<reference evidence="2 3" key="1">
    <citation type="submission" date="2016-05" db="EMBL/GenBank/DDBJ databases">
        <title>Comparative genomics of biotechnologically important yeasts.</title>
        <authorList>
            <consortium name="DOE Joint Genome Institute"/>
            <person name="Riley R."/>
            <person name="Haridas S."/>
            <person name="Wolfe K.H."/>
            <person name="Lopes M.R."/>
            <person name="Hittinger C.T."/>
            <person name="Goker M."/>
            <person name="Salamov A."/>
            <person name="Wisecaver J."/>
            <person name="Long T.M."/>
            <person name="Aerts A.L."/>
            <person name="Barry K."/>
            <person name="Choi C."/>
            <person name="Clum A."/>
            <person name="Coughlan A.Y."/>
            <person name="Deshpande S."/>
            <person name="Douglass A.P."/>
            <person name="Hanson S.J."/>
            <person name="Klenk H.-P."/>
            <person name="LaButti K."/>
            <person name="Lapidus A."/>
            <person name="Lindquist E."/>
            <person name="Lipzen A."/>
            <person name="Meier-kolthoff J.P."/>
            <person name="Ohm R.A."/>
            <person name="Otillar R.P."/>
            <person name="Pangilinan J."/>
            <person name="Peng Y."/>
            <person name="Rokas A."/>
            <person name="Rosa C.A."/>
            <person name="Scheuner C."/>
            <person name="Sibirny A.A."/>
            <person name="Slot J.C."/>
            <person name="Stielow J.B."/>
            <person name="Sun H."/>
            <person name="Kurtzman C.P."/>
            <person name="Blackwell M."/>
            <person name="Grigoriev I.V."/>
            <person name="Jeffries T.W."/>
        </authorList>
    </citation>
    <scope>NUCLEOTIDE SEQUENCE [LARGE SCALE GENOMIC DNA]</scope>
    <source>
        <strain evidence="2 3">NRRL YB-4993</strain>
    </source>
</reference>
<keyword evidence="1" id="KW-0812">Transmembrane</keyword>
<organism evidence="2 3">
    <name type="scientific">Metschnikowia bicuspidata var. bicuspidata NRRL YB-4993</name>
    <dbReference type="NCBI Taxonomy" id="869754"/>
    <lineage>
        <taxon>Eukaryota</taxon>
        <taxon>Fungi</taxon>
        <taxon>Dikarya</taxon>
        <taxon>Ascomycota</taxon>
        <taxon>Saccharomycotina</taxon>
        <taxon>Pichiomycetes</taxon>
        <taxon>Metschnikowiaceae</taxon>
        <taxon>Metschnikowia</taxon>
    </lineage>
</organism>
<evidence type="ECO:0000256" key="1">
    <source>
        <dbReference type="SAM" id="Phobius"/>
    </source>
</evidence>
<feature type="transmembrane region" description="Helical" evidence="1">
    <location>
        <begin position="30"/>
        <end position="51"/>
    </location>
</feature>
<evidence type="ECO:0000313" key="3">
    <source>
        <dbReference type="Proteomes" id="UP000092555"/>
    </source>
</evidence>